<proteinExistence type="predicted"/>
<dbReference type="AlphaFoldDB" id="A0A1T4LCI9"/>
<gene>
    <name evidence="3" type="ORF">SAMN02745202_00380</name>
</gene>
<feature type="domain" description="SGNH hydrolase-type esterase" evidence="2">
    <location>
        <begin position="66"/>
        <end position="228"/>
    </location>
</feature>
<evidence type="ECO:0000313" key="3">
    <source>
        <dbReference type="EMBL" id="SJZ52410.1"/>
    </source>
</evidence>
<feature type="signal peptide" evidence="1">
    <location>
        <begin position="1"/>
        <end position="34"/>
    </location>
</feature>
<evidence type="ECO:0000256" key="1">
    <source>
        <dbReference type="SAM" id="SignalP"/>
    </source>
</evidence>
<keyword evidence="1" id="KW-0732">Signal</keyword>
<dbReference type="eggNOG" id="COG2755">
    <property type="taxonomic scope" value="Bacteria"/>
</dbReference>
<dbReference type="GO" id="GO:0004622">
    <property type="term" value="F:phosphatidylcholine lysophospholipase activity"/>
    <property type="evidence" value="ECO:0007669"/>
    <property type="project" value="TreeGrafter"/>
</dbReference>
<dbReference type="InterPro" id="IPR036514">
    <property type="entry name" value="SGNH_hydro_sf"/>
</dbReference>
<dbReference type="STRING" id="28136.SAMN02745202_00380"/>
<organism evidence="3 4">
    <name type="scientific">Segatella oulorum</name>
    <dbReference type="NCBI Taxonomy" id="28136"/>
    <lineage>
        <taxon>Bacteria</taxon>
        <taxon>Pseudomonadati</taxon>
        <taxon>Bacteroidota</taxon>
        <taxon>Bacteroidia</taxon>
        <taxon>Bacteroidales</taxon>
        <taxon>Prevotellaceae</taxon>
        <taxon>Segatella</taxon>
    </lineage>
</organism>
<dbReference type="Pfam" id="PF13472">
    <property type="entry name" value="Lipase_GDSL_2"/>
    <property type="match status" value="1"/>
</dbReference>
<dbReference type="PANTHER" id="PTHR30383:SF5">
    <property type="entry name" value="SGNH HYDROLASE-TYPE ESTERASE DOMAIN-CONTAINING PROTEIN"/>
    <property type="match status" value="1"/>
</dbReference>
<reference evidence="3 4" key="1">
    <citation type="submission" date="2017-02" db="EMBL/GenBank/DDBJ databases">
        <authorList>
            <person name="Peterson S.W."/>
        </authorList>
    </citation>
    <scope>NUCLEOTIDE SEQUENCE [LARGE SCALE GENOMIC DNA]</scope>
    <source>
        <strain evidence="3 4">ATCC 43324</strain>
    </source>
</reference>
<sequence length="248" mass="28004">MQTTIQHIITKMAGPGMRLLLAPICLFTACGTQAQEKTFQPTPHYQQRVAEFDAHPAVKAHSIVMLGNSLTENGGDWNARLHTQNVVNYGIIGDDTEGMLHRLQQITPHHPRAIFLLCGVNDLSHQLSAQEVFDRVTQLIETLRRQTPQTTLYIQSLLPINEDFQRWKTLNGKTNDIPAINRLLKSYCQAKGLTFIDIYPHMVEPGTAKLEPTNSTDGLHLSKKGYQIWAEVLRPYAQKEDKAATKQR</sequence>
<name>A0A1T4LCI9_9BACT</name>
<feature type="chain" id="PRO_5010544116" evidence="1">
    <location>
        <begin position="35"/>
        <end position="248"/>
    </location>
</feature>
<dbReference type="PANTHER" id="PTHR30383">
    <property type="entry name" value="THIOESTERASE 1/PROTEASE 1/LYSOPHOSPHOLIPASE L1"/>
    <property type="match status" value="1"/>
</dbReference>
<dbReference type="SUPFAM" id="SSF52266">
    <property type="entry name" value="SGNH hydrolase"/>
    <property type="match status" value="1"/>
</dbReference>
<dbReference type="InterPro" id="IPR051532">
    <property type="entry name" value="Ester_Hydrolysis_Enzymes"/>
</dbReference>
<accession>A0A1T4LCI9</accession>
<dbReference type="InterPro" id="IPR013830">
    <property type="entry name" value="SGNH_hydro"/>
</dbReference>
<dbReference type="Gene3D" id="3.40.50.1110">
    <property type="entry name" value="SGNH hydrolase"/>
    <property type="match status" value="1"/>
</dbReference>
<evidence type="ECO:0000259" key="2">
    <source>
        <dbReference type="Pfam" id="PF13472"/>
    </source>
</evidence>
<evidence type="ECO:0000313" key="4">
    <source>
        <dbReference type="Proteomes" id="UP000190065"/>
    </source>
</evidence>
<dbReference type="Proteomes" id="UP000190065">
    <property type="component" value="Unassembled WGS sequence"/>
</dbReference>
<protein>
    <submittedName>
        <fullName evidence="3">Lysophospholipase L1</fullName>
    </submittedName>
</protein>
<dbReference type="EMBL" id="FUXK01000003">
    <property type="protein sequence ID" value="SJZ52410.1"/>
    <property type="molecule type" value="Genomic_DNA"/>
</dbReference>